<feature type="domain" description="HTH LytTR-type" evidence="3">
    <location>
        <begin position="131"/>
        <end position="230"/>
    </location>
</feature>
<dbReference type="InterPro" id="IPR007492">
    <property type="entry name" value="LytTR_DNA-bd_dom"/>
</dbReference>
<evidence type="ECO:0000259" key="2">
    <source>
        <dbReference type="PROSITE" id="PS50110"/>
    </source>
</evidence>
<comment type="caution">
    <text evidence="4">The sequence shown here is derived from an EMBL/GenBank/DDBJ whole genome shotgun (WGS) entry which is preliminary data.</text>
</comment>
<dbReference type="PANTHER" id="PTHR37299">
    <property type="entry name" value="TRANSCRIPTIONAL REGULATOR-RELATED"/>
    <property type="match status" value="1"/>
</dbReference>
<accession>A0ABS6W874</accession>
<gene>
    <name evidence="4" type="ORF">KIH73_04800</name>
</gene>
<evidence type="ECO:0000313" key="4">
    <source>
        <dbReference type="EMBL" id="MBW3082698.1"/>
    </source>
</evidence>
<dbReference type="Proteomes" id="UP000812844">
    <property type="component" value="Unassembled WGS sequence"/>
</dbReference>
<protein>
    <submittedName>
        <fullName evidence="4">Response regulator transcription factor</fullName>
    </submittedName>
</protein>
<name>A0ABS6W874_9BIFI</name>
<dbReference type="EMBL" id="JAHBBD010000008">
    <property type="protein sequence ID" value="MBW3082698.1"/>
    <property type="molecule type" value="Genomic_DNA"/>
</dbReference>
<reference evidence="4 5" key="1">
    <citation type="submission" date="2021-05" db="EMBL/GenBank/DDBJ databases">
        <title>Phylogenetic classification of ten novel species belonging to the genus Bifidobacterium comprising B. colchicus sp. nov., B. abeli sp. nov., B. bicoloris sp. nov., B. guerezis sp. nov., B. rosaliae sp. nov., B. santillanensis sp. nov., B. argentati sp. nov., B. amazzoni sp. nov., B. pluviali sp. nov., and B. pinnaculum sp. nov.</title>
        <authorList>
            <person name="Lugli G.A."/>
            <person name="Ruiz Garcia L."/>
            <person name="Margolles A."/>
            <person name="Ventura M."/>
        </authorList>
    </citation>
    <scope>NUCLEOTIDE SEQUENCE [LARGE SCALE GENOMIC DNA]</scope>
    <source>
        <strain evidence="4 5">6T3</strain>
    </source>
</reference>
<evidence type="ECO:0000256" key="1">
    <source>
        <dbReference type="PROSITE-ProRule" id="PRU00169"/>
    </source>
</evidence>
<dbReference type="InterPro" id="IPR001789">
    <property type="entry name" value="Sig_transdc_resp-reg_receiver"/>
</dbReference>
<dbReference type="PROSITE" id="PS50930">
    <property type="entry name" value="HTH_LYTTR"/>
    <property type="match status" value="1"/>
</dbReference>
<feature type="modified residue" description="4-aspartylphosphate" evidence="1">
    <location>
        <position position="57"/>
    </location>
</feature>
<sequence>MIELAIVEDDEAQAWLLRRYVDRYAADHGVGFDVSVHRTAEDLLDGRAKAADLVFMDIQLPGIDGMEAVRRIRRRRADVPVVFITSLAQYAIEGYRVHALDFVVKPVSYSNFEFKMTRALRAVRRERGAGISVRADDGLHVVETRDIRYIEVRNHELTYHLTDGELRSRGSVAERERELKDAGFVRCNVCYLVNMRHVAGFGDEGLVLDDGTALAVSRARRRATMEAIARYMGGMR</sequence>
<proteinExistence type="predicted"/>
<feature type="domain" description="Response regulatory" evidence="2">
    <location>
        <begin position="3"/>
        <end position="120"/>
    </location>
</feature>
<keyword evidence="1" id="KW-0597">Phosphoprotein</keyword>
<dbReference type="Pfam" id="PF00072">
    <property type="entry name" value="Response_reg"/>
    <property type="match status" value="1"/>
</dbReference>
<evidence type="ECO:0000259" key="3">
    <source>
        <dbReference type="PROSITE" id="PS50930"/>
    </source>
</evidence>
<dbReference type="CDD" id="cd00156">
    <property type="entry name" value="REC"/>
    <property type="match status" value="1"/>
</dbReference>
<dbReference type="PANTHER" id="PTHR37299:SF1">
    <property type="entry name" value="STAGE 0 SPORULATION PROTEIN A HOMOLOG"/>
    <property type="match status" value="1"/>
</dbReference>
<dbReference type="PROSITE" id="PS50110">
    <property type="entry name" value="RESPONSE_REGULATORY"/>
    <property type="match status" value="1"/>
</dbReference>
<dbReference type="SMART" id="SM00448">
    <property type="entry name" value="REC"/>
    <property type="match status" value="1"/>
</dbReference>
<keyword evidence="5" id="KW-1185">Reference proteome</keyword>
<dbReference type="SMART" id="SM00850">
    <property type="entry name" value="LytTR"/>
    <property type="match status" value="1"/>
</dbReference>
<dbReference type="RefSeq" id="WP_219081116.1">
    <property type="nucleotide sequence ID" value="NZ_JAHBBD010000008.1"/>
</dbReference>
<evidence type="ECO:0000313" key="5">
    <source>
        <dbReference type="Proteomes" id="UP000812844"/>
    </source>
</evidence>
<organism evidence="4 5">
    <name type="scientific">Bifidobacterium phasiani</name>
    <dbReference type="NCBI Taxonomy" id="2834431"/>
    <lineage>
        <taxon>Bacteria</taxon>
        <taxon>Bacillati</taxon>
        <taxon>Actinomycetota</taxon>
        <taxon>Actinomycetes</taxon>
        <taxon>Bifidobacteriales</taxon>
        <taxon>Bifidobacteriaceae</taxon>
        <taxon>Bifidobacterium</taxon>
    </lineage>
</organism>
<dbReference type="Pfam" id="PF04397">
    <property type="entry name" value="LytTR"/>
    <property type="match status" value="1"/>
</dbReference>
<dbReference type="InterPro" id="IPR046947">
    <property type="entry name" value="LytR-like"/>
</dbReference>